<gene>
    <name evidence="2" type="ORF">LPB137_00970</name>
</gene>
<sequence>MEKSDNLTILILAAGSSKRLGEPKQLIRVKDKSLLEKAIENALKLTSSIVVVLGYKSEEIRKEIKDLPVSIIVNSNYKEGMGSSISYAMKNIPLTENVLLMLCDQPLIPNSHYEKLIEKSVINKSKIVCSKYYNRFAVPSIFPKKYFKHLIELNADYGARKFLENNPVEFVELDNKLALDIDTLEDKEFYLNKIIWK</sequence>
<dbReference type="Pfam" id="PF12804">
    <property type="entry name" value="NTP_transf_3"/>
    <property type="match status" value="1"/>
</dbReference>
<dbReference type="STRING" id="1850254.LPB137_00970"/>
<dbReference type="AlphaFoldDB" id="A0A1P8KIY5"/>
<dbReference type="PANTHER" id="PTHR43777:SF1">
    <property type="entry name" value="MOLYBDENUM COFACTOR CYTIDYLYLTRANSFERASE"/>
    <property type="match status" value="1"/>
</dbReference>
<protein>
    <recommendedName>
        <fullName evidence="1">MobA-like NTP transferase domain-containing protein</fullName>
    </recommendedName>
</protein>
<feature type="domain" description="MobA-like NTP transferase" evidence="1">
    <location>
        <begin position="10"/>
        <end position="165"/>
    </location>
</feature>
<dbReference type="EMBL" id="CP019070">
    <property type="protein sequence ID" value="APW64509.1"/>
    <property type="molecule type" value="Genomic_DNA"/>
</dbReference>
<evidence type="ECO:0000313" key="2">
    <source>
        <dbReference type="EMBL" id="APW64509.1"/>
    </source>
</evidence>
<accession>A0A1P8KIY5</accession>
<dbReference type="Gene3D" id="3.90.550.10">
    <property type="entry name" value="Spore Coat Polysaccharide Biosynthesis Protein SpsA, Chain A"/>
    <property type="match status" value="1"/>
</dbReference>
<evidence type="ECO:0000313" key="3">
    <source>
        <dbReference type="Proteomes" id="UP000186074"/>
    </source>
</evidence>
<proteinExistence type="predicted"/>
<dbReference type="GO" id="GO:0016779">
    <property type="term" value="F:nucleotidyltransferase activity"/>
    <property type="evidence" value="ECO:0007669"/>
    <property type="project" value="UniProtKB-ARBA"/>
</dbReference>
<organism evidence="2 3">
    <name type="scientific">Poseidonibacter parvus</name>
    <dbReference type="NCBI Taxonomy" id="1850254"/>
    <lineage>
        <taxon>Bacteria</taxon>
        <taxon>Pseudomonadati</taxon>
        <taxon>Campylobacterota</taxon>
        <taxon>Epsilonproteobacteria</taxon>
        <taxon>Campylobacterales</taxon>
        <taxon>Arcobacteraceae</taxon>
        <taxon>Poseidonibacter</taxon>
    </lineage>
</organism>
<dbReference type="PANTHER" id="PTHR43777">
    <property type="entry name" value="MOLYBDENUM COFACTOR CYTIDYLYLTRANSFERASE"/>
    <property type="match status" value="1"/>
</dbReference>
<dbReference type="KEGG" id="alp:LPB137_00970"/>
<dbReference type="OrthoDB" id="9779263at2"/>
<name>A0A1P8KIY5_9BACT</name>
<dbReference type="RefSeq" id="WP_076083182.1">
    <property type="nucleotide sequence ID" value="NZ_CP019070.1"/>
</dbReference>
<dbReference type="Proteomes" id="UP000186074">
    <property type="component" value="Chromosome"/>
</dbReference>
<keyword evidence="3" id="KW-1185">Reference proteome</keyword>
<evidence type="ECO:0000259" key="1">
    <source>
        <dbReference type="Pfam" id="PF12804"/>
    </source>
</evidence>
<dbReference type="InterPro" id="IPR025877">
    <property type="entry name" value="MobA-like_NTP_Trfase"/>
</dbReference>
<dbReference type="InterPro" id="IPR029044">
    <property type="entry name" value="Nucleotide-diphossugar_trans"/>
</dbReference>
<dbReference type="SUPFAM" id="SSF53448">
    <property type="entry name" value="Nucleotide-diphospho-sugar transferases"/>
    <property type="match status" value="1"/>
</dbReference>
<reference evidence="2 3" key="1">
    <citation type="submission" date="2017-01" db="EMBL/GenBank/DDBJ databases">
        <title>Genome sequencing of Arcobacter sp. LPB0137.</title>
        <authorList>
            <person name="Lee G.-W."/>
            <person name="Yi H."/>
        </authorList>
    </citation>
    <scope>NUCLEOTIDE SEQUENCE [LARGE SCALE GENOMIC DNA]</scope>
    <source>
        <strain evidence="2 3">LPB0137</strain>
    </source>
</reference>
<dbReference type="CDD" id="cd04182">
    <property type="entry name" value="GT_2_like_f"/>
    <property type="match status" value="1"/>
</dbReference>